<feature type="domain" description="Major facilitator superfamily (MFS) profile" evidence="6">
    <location>
        <begin position="24"/>
        <end position="230"/>
    </location>
</feature>
<dbReference type="GO" id="GO:0022857">
    <property type="term" value="F:transmembrane transporter activity"/>
    <property type="evidence" value="ECO:0007669"/>
    <property type="project" value="InterPro"/>
</dbReference>
<evidence type="ECO:0000256" key="3">
    <source>
        <dbReference type="ARBA" id="ARBA00022989"/>
    </source>
</evidence>
<evidence type="ECO:0000313" key="7">
    <source>
        <dbReference type="Proteomes" id="UP000504634"/>
    </source>
</evidence>
<evidence type="ECO:0000256" key="5">
    <source>
        <dbReference type="SAM" id="Phobius"/>
    </source>
</evidence>
<dbReference type="PROSITE" id="PS50850">
    <property type="entry name" value="MFS"/>
    <property type="match status" value="1"/>
</dbReference>
<dbReference type="GeneID" id="115631383"/>
<evidence type="ECO:0000256" key="2">
    <source>
        <dbReference type="ARBA" id="ARBA00022692"/>
    </source>
</evidence>
<dbReference type="InterPro" id="IPR036259">
    <property type="entry name" value="MFS_trans_sf"/>
</dbReference>
<feature type="transmembrane region" description="Helical" evidence="5">
    <location>
        <begin position="186"/>
        <end position="205"/>
    </location>
</feature>
<evidence type="ECO:0000259" key="6">
    <source>
        <dbReference type="PROSITE" id="PS50850"/>
    </source>
</evidence>
<proteinExistence type="predicted"/>
<reference evidence="8" key="1">
    <citation type="submission" date="2025-08" db="UniProtKB">
        <authorList>
            <consortium name="RefSeq"/>
        </authorList>
    </citation>
    <scope>IDENTIFICATION</scope>
    <source>
        <strain evidence="8">11010-0011.00</strain>
        <tissue evidence="8">Whole body</tissue>
    </source>
</reference>
<keyword evidence="3 5" id="KW-1133">Transmembrane helix</keyword>
<dbReference type="InterPro" id="IPR020846">
    <property type="entry name" value="MFS_dom"/>
</dbReference>
<gene>
    <name evidence="8" type="primary">LOC115631383</name>
</gene>
<dbReference type="GO" id="GO:0006820">
    <property type="term" value="P:monoatomic anion transport"/>
    <property type="evidence" value="ECO:0007669"/>
    <property type="project" value="TreeGrafter"/>
</dbReference>
<dbReference type="PANTHER" id="PTHR11662">
    <property type="entry name" value="SOLUTE CARRIER FAMILY 17"/>
    <property type="match status" value="1"/>
</dbReference>
<feature type="transmembrane region" description="Helical" evidence="5">
    <location>
        <begin position="124"/>
        <end position="144"/>
    </location>
</feature>
<dbReference type="GO" id="GO:0016020">
    <property type="term" value="C:membrane"/>
    <property type="evidence" value="ECO:0007669"/>
    <property type="project" value="UniProtKB-SubCell"/>
</dbReference>
<sequence length="230" mass="24670">MAEHMQIEQPSWGEKVSKCCLLPQRVIVALMGFLCIVNCYTTRICLSHAITVLVIRKNTTDNSTSSEESYCPRDPDFGDTKESPSGIYDWSEQVQGIILGAFYVGYLLTHLPGGILTDKYGGKWVLTIGMAFSAIASIFSPLAITQGGPWALAVMRGVMGIGQGVVFPALGGILACWVPAKERGKLGALVMGGGTLGSIVANSLSGVLLKAFAWPIVFIFFGGLTFRAWK</sequence>
<feature type="transmembrane region" description="Helical" evidence="5">
    <location>
        <begin position="211"/>
        <end position="229"/>
    </location>
</feature>
<evidence type="ECO:0000256" key="1">
    <source>
        <dbReference type="ARBA" id="ARBA00004141"/>
    </source>
</evidence>
<dbReference type="InterPro" id="IPR050382">
    <property type="entry name" value="MFS_Na/Anion_cotransporter"/>
</dbReference>
<feature type="transmembrane region" description="Helical" evidence="5">
    <location>
        <begin position="94"/>
        <end position="112"/>
    </location>
</feature>
<dbReference type="AlphaFoldDB" id="A0A6J2U7L2"/>
<comment type="subcellular location">
    <subcellularLocation>
        <location evidence="1">Membrane</location>
        <topology evidence="1">Multi-pass membrane protein</topology>
    </subcellularLocation>
</comment>
<dbReference type="RefSeq" id="XP_030383965.1">
    <property type="nucleotide sequence ID" value="XM_030528105.1"/>
</dbReference>
<dbReference type="OrthoDB" id="2985014at2759"/>
<keyword evidence="4 5" id="KW-0472">Membrane</keyword>
<accession>A0A6J2U7L2</accession>
<dbReference type="SUPFAM" id="SSF103473">
    <property type="entry name" value="MFS general substrate transporter"/>
    <property type="match status" value="1"/>
</dbReference>
<evidence type="ECO:0000256" key="4">
    <source>
        <dbReference type="ARBA" id="ARBA00023136"/>
    </source>
</evidence>
<protein>
    <submittedName>
        <fullName evidence="8">Inorganic phosphate cotransporter</fullName>
    </submittedName>
</protein>
<feature type="transmembrane region" description="Helical" evidence="5">
    <location>
        <begin position="26"/>
        <end position="55"/>
    </location>
</feature>
<keyword evidence="2 5" id="KW-0812">Transmembrane</keyword>
<dbReference type="PANTHER" id="PTHR11662:SF415">
    <property type="entry name" value="AT30085P-RELATED"/>
    <property type="match status" value="1"/>
</dbReference>
<dbReference type="Proteomes" id="UP000504634">
    <property type="component" value="Unplaced"/>
</dbReference>
<name>A0A6J2U7L2_DROLE</name>
<keyword evidence="7" id="KW-1185">Reference proteome</keyword>
<dbReference type="FunFam" id="1.20.1250.20:FF:000423">
    <property type="entry name" value="Putative inorganic phosphate cotransporter-like Protein"/>
    <property type="match status" value="1"/>
</dbReference>
<dbReference type="Pfam" id="PF07690">
    <property type="entry name" value="MFS_1"/>
    <property type="match status" value="1"/>
</dbReference>
<dbReference type="Gene3D" id="1.20.1250.20">
    <property type="entry name" value="MFS general substrate transporter like domains"/>
    <property type="match status" value="1"/>
</dbReference>
<evidence type="ECO:0000313" key="8">
    <source>
        <dbReference type="RefSeq" id="XP_030383965.1"/>
    </source>
</evidence>
<organism evidence="7 8">
    <name type="scientific">Drosophila lebanonensis</name>
    <name type="common">Fruit fly</name>
    <name type="synonym">Scaptodrosophila lebanonensis</name>
    <dbReference type="NCBI Taxonomy" id="7225"/>
    <lineage>
        <taxon>Eukaryota</taxon>
        <taxon>Metazoa</taxon>
        <taxon>Ecdysozoa</taxon>
        <taxon>Arthropoda</taxon>
        <taxon>Hexapoda</taxon>
        <taxon>Insecta</taxon>
        <taxon>Pterygota</taxon>
        <taxon>Neoptera</taxon>
        <taxon>Endopterygota</taxon>
        <taxon>Diptera</taxon>
        <taxon>Brachycera</taxon>
        <taxon>Muscomorpha</taxon>
        <taxon>Ephydroidea</taxon>
        <taxon>Drosophilidae</taxon>
        <taxon>Scaptodrosophila</taxon>
    </lineage>
</organism>
<feature type="transmembrane region" description="Helical" evidence="5">
    <location>
        <begin position="150"/>
        <end position="174"/>
    </location>
</feature>
<dbReference type="InterPro" id="IPR011701">
    <property type="entry name" value="MFS"/>
</dbReference>